<feature type="non-terminal residue" evidence="2">
    <location>
        <position position="111"/>
    </location>
</feature>
<accession>A0A6H5GCF9</accession>
<dbReference type="AlphaFoldDB" id="A0A6H5GCF9"/>
<proteinExistence type="predicted"/>
<organism evidence="2 3">
    <name type="scientific">Nesidiocoris tenuis</name>
    <dbReference type="NCBI Taxonomy" id="355587"/>
    <lineage>
        <taxon>Eukaryota</taxon>
        <taxon>Metazoa</taxon>
        <taxon>Ecdysozoa</taxon>
        <taxon>Arthropoda</taxon>
        <taxon>Hexapoda</taxon>
        <taxon>Insecta</taxon>
        <taxon>Pterygota</taxon>
        <taxon>Neoptera</taxon>
        <taxon>Paraneoptera</taxon>
        <taxon>Hemiptera</taxon>
        <taxon>Heteroptera</taxon>
        <taxon>Panheteroptera</taxon>
        <taxon>Cimicomorpha</taxon>
        <taxon>Miridae</taxon>
        <taxon>Dicyphina</taxon>
        <taxon>Nesidiocoris</taxon>
    </lineage>
</organism>
<dbReference type="Proteomes" id="UP000479000">
    <property type="component" value="Unassembled WGS sequence"/>
</dbReference>
<sequence>MPGLAQHGAMQLPAYYPRQSAQPPTISRVPAHRRLNSQPIRDAIATAGPAHRRLQPPAEKDSIVECFRPAIAAPSRCGLSRPTQTAPRLVFRLLHLTEGKNSLQQQSTRFV</sequence>
<dbReference type="EMBL" id="CADCXU010008710">
    <property type="protein sequence ID" value="CAA9999372.1"/>
    <property type="molecule type" value="Genomic_DNA"/>
</dbReference>
<name>A0A6H5GCF9_9HEMI</name>
<keyword evidence="3" id="KW-1185">Reference proteome</keyword>
<gene>
    <name evidence="1" type="ORF">NTEN_LOCUS5655</name>
    <name evidence="2" type="ORF">NTEN_LOCUS5658</name>
</gene>
<evidence type="ECO:0000313" key="3">
    <source>
        <dbReference type="Proteomes" id="UP000479000"/>
    </source>
</evidence>
<evidence type="ECO:0000313" key="2">
    <source>
        <dbReference type="EMBL" id="CAA9999375.1"/>
    </source>
</evidence>
<protein>
    <submittedName>
        <fullName evidence="2">Uncharacterized protein</fullName>
    </submittedName>
</protein>
<reference evidence="2 3" key="1">
    <citation type="submission" date="2020-02" db="EMBL/GenBank/DDBJ databases">
        <authorList>
            <person name="Ferguson B K."/>
        </authorList>
    </citation>
    <scope>NUCLEOTIDE SEQUENCE [LARGE SCALE GENOMIC DNA]</scope>
</reference>
<evidence type="ECO:0000313" key="1">
    <source>
        <dbReference type="EMBL" id="CAA9999372.1"/>
    </source>
</evidence>
<dbReference type="EMBL" id="CADCXU010008711">
    <property type="protein sequence ID" value="CAA9999375.1"/>
    <property type="molecule type" value="Genomic_DNA"/>
</dbReference>